<dbReference type="AlphaFoldDB" id="A0A194XV43"/>
<dbReference type="KEGG" id="psco:LY89DRAFT_11481"/>
<dbReference type="Proteomes" id="UP000070700">
    <property type="component" value="Unassembled WGS sequence"/>
</dbReference>
<gene>
    <name evidence="2" type="ORF">LY89DRAFT_11481</name>
</gene>
<protein>
    <submittedName>
        <fullName evidence="2">Uncharacterized protein</fullName>
    </submittedName>
</protein>
<evidence type="ECO:0000256" key="1">
    <source>
        <dbReference type="SAM" id="MobiDB-lite"/>
    </source>
</evidence>
<dbReference type="GeneID" id="28814827"/>
<name>A0A194XV43_MOLSC</name>
<reference evidence="2 3" key="1">
    <citation type="submission" date="2015-10" db="EMBL/GenBank/DDBJ databases">
        <title>Full genome of DAOMC 229536 Phialocephala scopiformis, a fungal endophyte of spruce producing the potent anti-insectan compound rugulosin.</title>
        <authorList>
            <consortium name="DOE Joint Genome Institute"/>
            <person name="Walker A.K."/>
            <person name="Frasz S.L."/>
            <person name="Seifert K.A."/>
            <person name="Miller J.D."/>
            <person name="Mondo S.J."/>
            <person name="Labutti K."/>
            <person name="Lipzen A."/>
            <person name="Dockter R."/>
            <person name="Kennedy M."/>
            <person name="Grigoriev I.V."/>
            <person name="Spatafora J.W."/>
        </authorList>
    </citation>
    <scope>NUCLEOTIDE SEQUENCE [LARGE SCALE GENOMIC DNA]</scope>
    <source>
        <strain evidence="2 3">CBS 120377</strain>
    </source>
</reference>
<sequence length="211" mass="24376">MMTIPSYRYSIRPVSIGDYGPQYLALLHVGAHHSLHIVYDCSTRRTLGRRTRTRMTAGIRTAKIDRWYCSRGWAVEAKRQRQRRSKLVDQDRRRKKGKRARSAHGQTDIRLVCVGSYSHSPHTSHLTPHTSHLTHTRTPSSMTPVAAPSRIAPPLTLHPREWIKIKRGQAKDPRWTPRPLSNDSLHVVQSRTGLSSLQQPCHYWAKEVDWR</sequence>
<evidence type="ECO:0000313" key="3">
    <source>
        <dbReference type="Proteomes" id="UP000070700"/>
    </source>
</evidence>
<evidence type="ECO:0000313" key="2">
    <source>
        <dbReference type="EMBL" id="KUJ24078.1"/>
    </source>
</evidence>
<dbReference type="InParanoid" id="A0A194XV43"/>
<dbReference type="RefSeq" id="XP_018078433.1">
    <property type="nucleotide sequence ID" value="XM_018205101.1"/>
</dbReference>
<proteinExistence type="predicted"/>
<dbReference type="EMBL" id="KQ947404">
    <property type="protein sequence ID" value="KUJ24078.1"/>
    <property type="molecule type" value="Genomic_DNA"/>
</dbReference>
<feature type="region of interest" description="Disordered" evidence="1">
    <location>
        <begin position="79"/>
        <end position="105"/>
    </location>
</feature>
<accession>A0A194XV43</accession>
<organism evidence="2 3">
    <name type="scientific">Mollisia scopiformis</name>
    <name type="common">Conifer needle endophyte fungus</name>
    <name type="synonym">Phialocephala scopiformis</name>
    <dbReference type="NCBI Taxonomy" id="149040"/>
    <lineage>
        <taxon>Eukaryota</taxon>
        <taxon>Fungi</taxon>
        <taxon>Dikarya</taxon>
        <taxon>Ascomycota</taxon>
        <taxon>Pezizomycotina</taxon>
        <taxon>Leotiomycetes</taxon>
        <taxon>Helotiales</taxon>
        <taxon>Mollisiaceae</taxon>
        <taxon>Mollisia</taxon>
    </lineage>
</organism>
<keyword evidence="3" id="KW-1185">Reference proteome</keyword>
<feature type="compositionally biased region" description="Low complexity" evidence="1">
    <location>
        <begin position="120"/>
        <end position="141"/>
    </location>
</feature>
<feature type="region of interest" description="Disordered" evidence="1">
    <location>
        <begin position="120"/>
        <end position="152"/>
    </location>
</feature>
<feature type="compositionally biased region" description="Basic residues" evidence="1">
    <location>
        <begin position="93"/>
        <end position="102"/>
    </location>
</feature>